<dbReference type="Proteomes" id="UP001409585">
    <property type="component" value="Unassembled WGS sequence"/>
</dbReference>
<dbReference type="SUPFAM" id="SSF46689">
    <property type="entry name" value="Homeodomain-like"/>
    <property type="match status" value="1"/>
</dbReference>
<comment type="caution">
    <text evidence="5">The sequence shown here is derived from an EMBL/GenBank/DDBJ whole genome shotgun (WGS) entry which is preliminary data.</text>
</comment>
<dbReference type="PANTHER" id="PTHR47894:SF1">
    <property type="entry name" value="HTH-TYPE TRANSCRIPTIONAL REGULATOR VQSM"/>
    <property type="match status" value="1"/>
</dbReference>
<reference evidence="6" key="1">
    <citation type="journal article" date="2019" name="Int. J. Syst. Evol. Microbiol.">
        <title>The Global Catalogue of Microorganisms (GCM) 10K type strain sequencing project: providing services to taxonomists for standard genome sequencing and annotation.</title>
        <authorList>
            <consortium name="The Broad Institute Genomics Platform"/>
            <consortium name="The Broad Institute Genome Sequencing Center for Infectious Disease"/>
            <person name="Wu L."/>
            <person name="Ma J."/>
        </authorList>
    </citation>
    <scope>NUCLEOTIDE SEQUENCE [LARGE SCALE GENOMIC DNA]</scope>
    <source>
        <strain evidence="6">JCM 19134</strain>
    </source>
</reference>
<keyword evidence="1" id="KW-0805">Transcription regulation</keyword>
<dbReference type="SMART" id="SM00342">
    <property type="entry name" value="HTH_ARAC"/>
    <property type="match status" value="1"/>
</dbReference>
<dbReference type="EMBL" id="BAABLX010000003">
    <property type="protein sequence ID" value="GAA4930616.1"/>
    <property type="molecule type" value="Genomic_DNA"/>
</dbReference>
<keyword evidence="3" id="KW-0804">Transcription</keyword>
<keyword evidence="6" id="KW-1185">Reference proteome</keyword>
<gene>
    <name evidence="5" type="ORF">GCM10025791_03160</name>
</gene>
<accession>A0AAV3TX09</accession>
<dbReference type="InterPro" id="IPR032687">
    <property type="entry name" value="AraC-type_N"/>
</dbReference>
<name>A0AAV3TX09_9ALTE</name>
<dbReference type="AlphaFoldDB" id="A0AAV3TX09"/>
<dbReference type="InterPro" id="IPR018060">
    <property type="entry name" value="HTH_AraC"/>
</dbReference>
<dbReference type="Pfam" id="PF12833">
    <property type="entry name" value="HTH_18"/>
    <property type="match status" value="1"/>
</dbReference>
<evidence type="ECO:0000256" key="3">
    <source>
        <dbReference type="ARBA" id="ARBA00023163"/>
    </source>
</evidence>
<dbReference type="GO" id="GO:0000976">
    <property type="term" value="F:transcription cis-regulatory region binding"/>
    <property type="evidence" value="ECO:0007669"/>
    <property type="project" value="TreeGrafter"/>
</dbReference>
<protein>
    <submittedName>
        <fullName evidence="5">AraC family transcriptional regulator</fullName>
    </submittedName>
</protein>
<dbReference type="GO" id="GO:0003700">
    <property type="term" value="F:DNA-binding transcription factor activity"/>
    <property type="evidence" value="ECO:0007669"/>
    <property type="project" value="InterPro"/>
</dbReference>
<keyword evidence="2" id="KW-0238">DNA-binding</keyword>
<sequence length="337" mass="39024">MHPHHHSISIHFAHCLISKAQECGLDTQHLLSHAGLSPALLENRELRITPEQLSRLLLELWRIGDDEFMGMSSHTVRFGVFGLLARQLVHCANLKEVYRYCSRFYNLVTPAIDVEFTVHNNQATFALALNEPEKDNLGMLRELFLLIWHRFPSWFVGQRVPLQQVTLKLAKPQHFAEHRLMYPAPVHYEHSRDSIVFDAAFLDLPVVQTSATLLEYLPQLPLEWFKRQAYYPVFTRRVKDYLETNAEFVGVNMEDMANQLQMTSRTLRRKLTEEGTSFQLLKDEMRRDTAIHYLSQPNQPISQIATLLGFSEPAAFARAFKQWTGVPPSVYRSGPKR</sequence>
<dbReference type="PROSITE" id="PS01124">
    <property type="entry name" value="HTH_ARAC_FAMILY_2"/>
    <property type="match status" value="1"/>
</dbReference>
<dbReference type="PANTHER" id="PTHR47894">
    <property type="entry name" value="HTH-TYPE TRANSCRIPTIONAL REGULATOR GADX"/>
    <property type="match status" value="1"/>
</dbReference>
<dbReference type="RefSeq" id="WP_345416028.1">
    <property type="nucleotide sequence ID" value="NZ_AP031496.1"/>
</dbReference>
<evidence type="ECO:0000256" key="2">
    <source>
        <dbReference type="ARBA" id="ARBA00023125"/>
    </source>
</evidence>
<dbReference type="InterPro" id="IPR020449">
    <property type="entry name" value="Tscrpt_reg_AraC-type_HTH"/>
</dbReference>
<dbReference type="PRINTS" id="PR00032">
    <property type="entry name" value="HTHARAC"/>
</dbReference>
<dbReference type="InterPro" id="IPR009057">
    <property type="entry name" value="Homeodomain-like_sf"/>
</dbReference>
<evidence type="ECO:0000313" key="6">
    <source>
        <dbReference type="Proteomes" id="UP001409585"/>
    </source>
</evidence>
<proteinExistence type="predicted"/>
<dbReference type="Gene3D" id="1.10.10.60">
    <property type="entry name" value="Homeodomain-like"/>
    <property type="match status" value="1"/>
</dbReference>
<evidence type="ECO:0000256" key="1">
    <source>
        <dbReference type="ARBA" id="ARBA00023015"/>
    </source>
</evidence>
<evidence type="ECO:0000259" key="4">
    <source>
        <dbReference type="PROSITE" id="PS01124"/>
    </source>
</evidence>
<dbReference type="Pfam" id="PF12625">
    <property type="entry name" value="Arabinose_bd"/>
    <property type="match status" value="1"/>
</dbReference>
<evidence type="ECO:0000313" key="5">
    <source>
        <dbReference type="EMBL" id="GAA4930616.1"/>
    </source>
</evidence>
<organism evidence="5 6">
    <name type="scientific">Halioxenophilus aromaticivorans</name>
    <dbReference type="NCBI Taxonomy" id="1306992"/>
    <lineage>
        <taxon>Bacteria</taxon>
        <taxon>Pseudomonadati</taxon>
        <taxon>Pseudomonadota</taxon>
        <taxon>Gammaproteobacteria</taxon>
        <taxon>Alteromonadales</taxon>
        <taxon>Alteromonadaceae</taxon>
        <taxon>Halioxenophilus</taxon>
    </lineage>
</organism>
<feature type="domain" description="HTH araC/xylS-type" evidence="4">
    <location>
        <begin position="236"/>
        <end position="334"/>
    </location>
</feature>
<dbReference type="GO" id="GO:0005829">
    <property type="term" value="C:cytosol"/>
    <property type="evidence" value="ECO:0007669"/>
    <property type="project" value="TreeGrafter"/>
</dbReference>